<accession>A0A179GXL7</accession>
<comment type="caution">
    <text evidence="7">The sequence shown here is derived from an EMBL/GenBank/DDBJ whole genome shotgun (WGS) entry which is preliminary data.</text>
</comment>
<evidence type="ECO:0000313" key="9">
    <source>
        <dbReference type="Proteomes" id="UP001287286"/>
    </source>
</evidence>
<dbReference type="PANTHER" id="PTHR30457">
    <property type="entry name" value="5'-NUCLEOTIDASE SURE"/>
    <property type="match status" value="1"/>
</dbReference>
<keyword evidence="4" id="KW-0732">Signal</keyword>
<evidence type="ECO:0000256" key="2">
    <source>
        <dbReference type="ARBA" id="ARBA00022723"/>
    </source>
</evidence>
<dbReference type="InterPro" id="IPR002828">
    <property type="entry name" value="SurE-like_Pase/nucleotidase"/>
</dbReference>
<reference evidence="6 9" key="3">
    <citation type="journal article" date="2024" name="Microbiol. Resour. Announc.">
        <title>Genome annotations for the ascomycete fungi Trichoderma harzianum, Trichoderma aggressivum, and Purpureocillium lilacinum.</title>
        <authorList>
            <person name="Beijen E.P.W."/>
            <person name="Ohm R.A."/>
        </authorList>
    </citation>
    <scope>NUCLEOTIDE SEQUENCE [LARGE SCALE GENOMIC DNA]</scope>
    <source>
        <strain evidence="6 9">CBS 150709</strain>
    </source>
</reference>
<dbReference type="GO" id="GO:0046872">
    <property type="term" value="F:metal ion binding"/>
    <property type="evidence" value="ECO:0007669"/>
    <property type="project" value="UniProtKB-KW"/>
</dbReference>
<reference evidence="7 8" key="1">
    <citation type="submission" date="2016-01" db="EMBL/GenBank/DDBJ databases">
        <title>Biosynthesis of antibiotic leucinostatins and their inhibition on Phytophthora in bio-control Purpureocillium lilacinum.</title>
        <authorList>
            <person name="Wang G."/>
            <person name="Liu Z."/>
            <person name="Lin R."/>
            <person name="Li E."/>
            <person name="Mao Z."/>
            <person name="Ling J."/>
            <person name="Yin W."/>
            <person name="Xie B."/>
        </authorList>
    </citation>
    <scope>NUCLEOTIDE SEQUENCE [LARGE SCALE GENOMIC DNA]</scope>
    <source>
        <strain evidence="7">PLBJ-1</strain>
    </source>
</reference>
<dbReference type="Gene3D" id="3.40.1210.10">
    <property type="entry name" value="Survival protein SurE-like phosphatase/nucleotidase"/>
    <property type="match status" value="1"/>
</dbReference>
<feature type="chain" id="PRO_5043137014" evidence="4">
    <location>
        <begin position="18"/>
        <end position="316"/>
    </location>
</feature>
<name>A0A179GXL7_PURLI</name>
<feature type="signal peptide" evidence="4">
    <location>
        <begin position="1"/>
        <end position="17"/>
    </location>
</feature>
<gene>
    <name evidence="6" type="ORF">Purlil1_7830</name>
    <name evidence="7" type="ORF">VFPBJ_04627</name>
</gene>
<keyword evidence="2" id="KW-0479">Metal-binding</keyword>
<dbReference type="SUPFAM" id="SSF64167">
    <property type="entry name" value="SurE-like"/>
    <property type="match status" value="1"/>
</dbReference>
<protein>
    <submittedName>
        <fullName evidence="7">Nucleotidase protein</fullName>
    </submittedName>
</protein>
<feature type="domain" description="Survival protein SurE-like phosphatase/nucleotidase" evidence="5">
    <location>
        <begin position="33"/>
        <end position="233"/>
    </location>
</feature>
<evidence type="ECO:0000259" key="5">
    <source>
        <dbReference type="Pfam" id="PF01975"/>
    </source>
</evidence>
<evidence type="ECO:0000313" key="8">
    <source>
        <dbReference type="Proteomes" id="UP000078240"/>
    </source>
</evidence>
<dbReference type="Pfam" id="PF01975">
    <property type="entry name" value="SurE"/>
    <property type="match status" value="1"/>
</dbReference>
<evidence type="ECO:0000313" key="7">
    <source>
        <dbReference type="EMBL" id="OAQ82043.1"/>
    </source>
</evidence>
<keyword evidence="3" id="KW-0378">Hydrolase</keyword>
<reference evidence="6" key="2">
    <citation type="submission" date="2023-11" db="EMBL/GenBank/DDBJ databases">
        <authorList>
            <person name="Beijen E."/>
            <person name="Ohm R.A."/>
        </authorList>
    </citation>
    <scope>NUCLEOTIDE SEQUENCE</scope>
    <source>
        <strain evidence="6">CBS 150709</strain>
    </source>
</reference>
<dbReference type="InterPro" id="IPR030048">
    <property type="entry name" value="SurE"/>
</dbReference>
<organism evidence="7 8">
    <name type="scientific">Purpureocillium lilacinum</name>
    <name type="common">Paecilomyces lilacinus</name>
    <dbReference type="NCBI Taxonomy" id="33203"/>
    <lineage>
        <taxon>Eukaryota</taxon>
        <taxon>Fungi</taxon>
        <taxon>Dikarya</taxon>
        <taxon>Ascomycota</taxon>
        <taxon>Pezizomycotina</taxon>
        <taxon>Sordariomycetes</taxon>
        <taxon>Hypocreomycetidae</taxon>
        <taxon>Hypocreales</taxon>
        <taxon>Ophiocordycipitaceae</taxon>
        <taxon>Purpureocillium</taxon>
    </lineage>
</organism>
<dbReference type="PANTHER" id="PTHR30457:SF0">
    <property type="entry name" value="PHOSPHATASE, PUTATIVE (AFU_ORTHOLOGUE AFUA_4G01070)-RELATED"/>
    <property type="match status" value="1"/>
</dbReference>
<dbReference type="EMBL" id="JAWRVI010000029">
    <property type="protein sequence ID" value="KAK4087773.1"/>
    <property type="molecule type" value="Genomic_DNA"/>
</dbReference>
<evidence type="ECO:0000256" key="4">
    <source>
        <dbReference type="SAM" id="SignalP"/>
    </source>
</evidence>
<keyword evidence="9" id="KW-1185">Reference proteome</keyword>
<dbReference type="Proteomes" id="UP000078240">
    <property type="component" value="Unassembled WGS sequence"/>
</dbReference>
<comment type="similarity">
    <text evidence="1">Belongs to the SurE nucleotidase family.</text>
</comment>
<dbReference type="GO" id="GO:0008252">
    <property type="term" value="F:nucleotidase activity"/>
    <property type="evidence" value="ECO:0007669"/>
    <property type="project" value="InterPro"/>
</dbReference>
<dbReference type="Proteomes" id="UP001287286">
    <property type="component" value="Unassembled WGS sequence"/>
</dbReference>
<evidence type="ECO:0000256" key="1">
    <source>
        <dbReference type="ARBA" id="ARBA00011062"/>
    </source>
</evidence>
<evidence type="ECO:0000313" key="6">
    <source>
        <dbReference type="EMBL" id="KAK4087773.1"/>
    </source>
</evidence>
<proteinExistence type="inferred from homology"/>
<dbReference type="InterPro" id="IPR036523">
    <property type="entry name" value="SurE-like_sf"/>
</dbReference>
<evidence type="ECO:0000256" key="3">
    <source>
        <dbReference type="ARBA" id="ARBA00022801"/>
    </source>
</evidence>
<dbReference type="EMBL" id="LSBH01000003">
    <property type="protein sequence ID" value="OAQ82043.1"/>
    <property type="molecule type" value="Genomic_DNA"/>
</dbReference>
<sequence length="316" mass="35030">MRLTILWALWLLESATAMRLLPSKNDKTEKVYILQSNDDGWAELGLRLLNDELRAKGHEVFVSAPAENMSGQGKMDKPPTPRTEACHYDSCPAGSNLDHGFNETRPDLAWVNSYAVTATRFGLRVYAKQHWKGKWADLVVTGLNVGANLGADVEKSSTCQAAAWIAWRDQTPAIAFSAATRTRLPWNHQPVPDISRVHAELAAMITQKIIDGGKPYLPKFRYLNVNFPAPHEGCSKVSDFKFVLSRIAEPGPKDKDVEWCGTRKLPLEKDVVQRQGCFASISMGNTDCPSPSTAQSEQKAVLKKLRDVLSCLPEKA</sequence>
<dbReference type="AlphaFoldDB" id="A0A179GXL7"/>